<gene>
    <name evidence="1" type="ORF">UFOVP760_62</name>
</gene>
<reference evidence="1" key="1">
    <citation type="submission" date="2020-05" db="EMBL/GenBank/DDBJ databases">
        <authorList>
            <person name="Chiriac C."/>
            <person name="Salcher M."/>
            <person name="Ghai R."/>
            <person name="Kavagutti S V."/>
        </authorList>
    </citation>
    <scope>NUCLEOTIDE SEQUENCE</scope>
</reference>
<protein>
    <submittedName>
        <fullName evidence="1">Uncharacterized protein</fullName>
    </submittedName>
</protein>
<name>A0A6J7XBL1_9CAUD</name>
<dbReference type="EMBL" id="LR798360">
    <property type="protein sequence ID" value="CAB5226283.1"/>
    <property type="molecule type" value="Genomic_DNA"/>
</dbReference>
<evidence type="ECO:0000313" key="1">
    <source>
        <dbReference type="EMBL" id="CAB5226283.1"/>
    </source>
</evidence>
<organism evidence="1">
    <name type="scientific">uncultured Caudovirales phage</name>
    <dbReference type="NCBI Taxonomy" id="2100421"/>
    <lineage>
        <taxon>Viruses</taxon>
        <taxon>Duplodnaviria</taxon>
        <taxon>Heunggongvirae</taxon>
        <taxon>Uroviricota</taxon>
        <taxon>Caudoviricetes</taxon>
        <taxon>Peduoviridae</taxon>
        <taxon>Maltschvirus</taxon>
        <taxon>Maltschvirus maltsch</taxon>
    </lineage>
</organism>
<sequence length="51" mass="6500">MRWEQDADKVVLSKEDFIWYQQRRKECKVYDPAFIPQRTFINKKKKIFKRY</sequence>
<proteinExistence type="predicted"/>
<accession>A0A6J7XBL1</accession>